<organism evidence="8 9">
    <name type="scientific">Scophthalmus maximus</name>
    <name type="common">Turbot</name>
    <name type="synonym">Psetta maxima</name>
    <dbReference type="NCBI Taxonomy" id="52904"/>
    <lineage>
        <taxon>Eukaryota</taxon>
        <taxon>Metazoa</taxon>
        <taxon>Chordata</taxon>
        <taxon>Craniata</taxon>
        <taxon>Vertebrata</taxon>
        <taxon>Euteleostomi</taxon>
        <taxon>Actinopterygii</taxon>
        <taxon>Neopterygii</taxon>
        <taxon>Teleostei</taxon>
        <taxon>Neoteleostei</taxon>
        <taxon>Acanthomorphata</taxon>
        <taxon>Carangaria</taxon>
        <taxon>Pleuronectiformes</taxon>
        <taxon>Pleuronectoidei</taxon>
        <taxon>Scophthalmidae</taxon>
        <taxon>Scophthalmus</taxon>
    </lineage>
</organism>
<name>A0A8D3B3Q7_SCOMX</name>
<dbReference type="InterPro" id="IPR051006">
    <property type="entry name" value="TCR_variable_domain"/>
</dbReference>
<dbReference type="Gene3D" id="2.60.40.10">
    <property type="entry name" value="Immunoglobulins"/>
    <property type="match status" value="1"/>
</dbReference>
<proteinExistence type="predicted"/>
<keyword evidence="4" id="KW-0675">Receptor</keyword>
<dbReference type="CDD" id="cd00099">
    <property type="entry name" value="IgV"/>
    <property type="match status" value="1"/>
</dbReference>
<dbReference type="SMART" id="SM00406">
    <property type="entry name" value="IGv"/>
    <property type="match status" value="1"/>
</dbReference>
<feature type="domain" description="Ig-like" evidence="7">
    <location>
        <begin position="29"/>
        <end position="137"/>
    </location>
</feature>
<dbReference type="Ensembl" id="ENSSMAT00000028341.2">
    <property type="protein sequence ID" value="ENSSMAP00000027993.2"/>
    <property type="gene ID" value="ENSSMAG00000017119.2"/>
</dbReference>
<evidence type="ECO:0000313" key="9">
    <source>
        <dbReference type="Proteomes" id="UP000694558"/>
    </source>
</evidence>
<evidence type="ECO:0000256" key="4">
    <source>
        <dbReference type="ARBA" id="ARBA00023170"/>
    </source>
</evidence>
<accession>A0A8D3B3Q7</accession>
<dbReference type="Pfam" id="PF07686">
    <property type="entry name" value="V-set"/>
    <property type="match status" value="1"/>
</dbReference>
<dbReference type="InterPro" id="IPR007110">
    <property type="entry name" value="Ig-like_dom"/>
</dbReference>
<evidence type="ECO:0000256" key="6">
    <source>
        <dbReference type="ARBA" id="ARBA00043266"/>
    </source>
</evidence>
<dbReference type="GeneTree" id="ENSGT00940000178021"/>
<evidence type="ECO:0000256" key="5">
    <source>
        <dbReference type="ARBA" id="ARBA00023319"/>
    </source>
</evidence>
<evidence type="ECO:0000259" key="7">
    <source>
        <dbReference type="PROSITE" id="PS50835"/>
    </source>
</evidence>
<dbReference type="AlphaFoldDB" id="A0A8D3B3Q7"/>
<dbReference type="SUPFAM" id="SSF48726">
    <property type="entry name" value="Immunoglobulin"/>
    <property type="match status" value="1"/>
</dbReference>
<evidence type="ECO:0000313" key="8">
    <source>
        <dbReference type="Ensembl" id="ENSSMAP00000027993.2"/>
    </source>
</evidence>
<evidence type="ECO:0000256" key="3">
    <source>
        <dbReference type="ARBA" id="ARBA00023130"/>
    </source>
</evidence>
<dbReference type="InterPro" id="IPR013783">
    <property type="entry name" value="Ig-like_fold"/>
</dbReference>
<protein>
    <recommendedName>
        <fullName evidence="7">Ig-like domain-containing protein</fullName>
    </recommendedName>
</protein>
<evidence type="ECO:0000256" key="1">
    <source>
        <dbReference type="ARBA" id="ARBA00022729"/>
    </source>
</evidence>
<dbReference type="PANTHER" id="PTHR19343">
    <property type="entry name" value="T CELL RECEPTOR ALPHA VARIABLE 1-2"/>
    <property type="match status" value="1"/>
</dbReference>
<dbReference type="InterPro" id="IPR013106">
    <property type="entry name" value="Ig_V-set"/>
</dbReference>
<sequence length="137" mass="14710">MTTTVQSIINIHLGRAALTSSCLILFPVPVSKQEVLQVQPHSQTGIGEEATLRCPLLAGAALTGSASLSWYRKRAGRSPELLLTLSSSQVRRGADVQPDKVSAAADGSLRLRRLELSDTAAYYCSVTEGAEQQKEEQ</sequence>
<dbReference type="PANTHER" id="PTHR19343:SF13">
    <property type="entry name" value="T CELL RECEPTOR ALPHA VARIABLE 21"/>
    <property type="match status" value="1"/>
</dbReference>
<dbReference type="GO" id="GO:0002250">
    <property type="term" value="P:adaptive immune response"/>
    <property type="evidence" value="ECO:0007669"/>
    <property type="project" value="UniProtKB-KW"/>
</dbReference>
<keyword evidence="2" id="KW-0391">Immunity</keyword>
<keyword evidence="3" id="KW-1064">Adaptive immunity</keyword>
<dbReference type="Proteomes" id="UP000694558">
    <property type="component" value="Chromosome 12"/>
</dbReference>
<dbReference type="GO" id="GO:0042605">
    <property type="term" value="F:peptide antigen binding"/>
    <property type="evidence" value="ECO:0007669"/>
    <property type="project" value="TreeGrafter"/>
</dbReference>
<keyword evidence="5" id="KW-0393">Immunoglobulin domain</keyword>
<evidence type="ECO:0000256" key="2">
    <source>
        <dbReference type="ARBA" id="ARBA00022859"/>
    </source>
</evidence>
<reference evidence="8" key="2">
    <citation type="submission" date="2025-08" db="UniProtKB">
        <authorList>
            <consortium name="Ensembl"/>
        </authorList>
    </citation>
    <scope>IDENTIFICATION</scope>
</reference>
<dbReference type="GO" id="GO:0042101">
    <property type="term" value="C:T cell receptor complex"/>
    <property type="evidence" value="ECO:0007669"/>
    <property type="project" value="UniProtKB-KW"/>
</dbReference>
<keyword evidence="6" id="KW-1279">T cell receptor</keyword>
<dbReference type="PROSITE" id="PS50835">
    <property type="entry name" value="IG_LIKE"/>
    <property type="match status" value="1"/>
</dbReference>
<reference evidence="8" key="1">
    <citation type="submission" date="2023-05" db="EMBL/GenBank/DDBJ databases">
        <title>High-quality long-read genome of Scophthalmus maximus.</title>
        <authorList>
            <person name="Lien S."/>
            <person name="Martinez P."/>
        </authorList>
    </citation>
    <scope>NUCLEOTIDE SEQUENCE [LARGE SCALE GENOMIC DNA]</scope>
</reference>
<keyword evidence="1" id="KW-0732">Signal</keyword>
<dbReference type="InterPro" id="IPR036179">
    <property type="entry name" value="Ig-like_dom_sf"/>
</dbReference>